<dbReference type="PANTHER" id="PTHR43148">
    <property type="entry name" value="GLYCERALDEHYDE-3-PHOSPHATE DEHYDROGENASE 2"/>
    <property type="match status" value="1"/>
</dbReference>
<feature type="domain" description="Glyceraldehyde 3-phosphate dehydrogenase NAD(P) binding" evidence="7">
    <location>
        <begin position="2"/>
        <end position="156"/>
    </location>
</feature>
<dbReference type="InterPro" id="IPR036291">
    <property type="entry name" value="NAD(P)-bd_dom_sf"/>
</dbReference>
<comment type="caution">
    <text evidence="8">The sequence shown here is derived from an EMBL/GenBank/DDBJ whole genome shotgun (WGS) entry which is preliminary data.</text>
</comment>
<protein>
    <submittedName>
        <fullName evidence="8">Erythrose-4-phosphate dehydrogenase</fullName>
    </submittedName>
</protein>
<keyword evidence="9" id="KW-1185">Reference proteome</keyword>
<evidence type="ECO:0000256" key="1">
    <source>
        <dbReference type="ARBA" id="ARBA00011881"/>
    </source>
</evidence>
<feature type="binding site" evidence="4">
    <location>
        <begin position="11"/>
        <end position="12"/>
    </location>
    <ligand>
        <name>NAD(+)</name>
        <dbReference type="ChEBI" id="CHEBI:57540"/>
    </ligand>
</feature>
<name>A0AAE3G649_9GAMM</name>
<dbReference type="FunFam" id="3.40.50.720:FF:000001">
    <property type="entry name" value="Glyceraldehyde-3-phosphate dehydrogenase"/>
    <property type="match status" value="1"/>
</dbReference>
<dbReference type="InterPro" id="IPR020829">
    <property type="entry name" value="GlycerAld_3-P_DH_cat"/>
</dbReference>
<reference evidence="8" key="1">
    <citation type="submission" date="2022-03" db="EMBL/GenBank/DDBJ databases">
        <title>Genomic Encyclopedia of Type Strains, Phase III (KMG-III): the genomes of soil and plant-associated and newly described type strains.</title>
        <authorList>
            <person name="Whitman W."/>
        </authorList>
    </citation>
    <scope>NUCLEOTIDE SEQUENCE</scope>
    <source>
        <strain evidence="8">ANL 6-2</strain>
    </source>
</reference>
<feature type="site" description="Activates thiol group during catalysis" evidence="5">
    <location>
        <position position="183"/>
    </location>
</feature>
<comment type="similarity">
    <text evidence="6">Belongs to the glyceraldehyde-3-phosphate dehydrogenase family.</text>
</comment>
<dbReference type="Gene3D" id="3.30.360.10">
    <property type="entry name" value="Dihydrodipicolinate Reductase, domain 2"/>
    <property type="match status" value="1"/>
</dbReference>
<dbReference type="RefSeq" id="WP_253478087.1">
    <property type="nucleotide sequence ID" value="NZ_JALJXV010000005.1"/>
</dbReference>
<evidence type="ECO:0000256" key="5">
    <source>
        <dbReference type="PIRSR" id="PIRSR000149-4"/>
    </source>
</evidence>
<dbReference type="SUPFAM" id="SSF51735">
    <property type="entry name" value="NAD(P)-binding Rossmann-fold domains"/>
    <property type="match status" value="1"/>
</dbReference>
<dbReference type="Gene3D" id="3.40.50.720">
    <property type="entry name" value="NAD(P)-binding Rossmann-like Domain"/>
    <property type="match status" value="1"/>
</dbReference>
<dbReference type="Pfam" id="PF02800">
    <property type="entry name" value="Gp_dh_C"/>
    <property type="match status" value="1"/>
</dbReference>
<accession>A0AAE3G649</accession>
<evidence type="ECO:0000256" key="6">
    <source>
        <dbReference type="RuleBase" id="RU000397"/>
    </source>
</evidence>
<dbReference type="GO" id="GO:0016620">
    <property type="term" value="F:oxidoreductase activity, acting on the aldehyde or oxo group of donors, NAD or NADP as acceptor"/>
    <property type="evidence" value="ECO:0007669"/>
    <property type="project" value="InterPro"/>
</dbReference>
<evidence type="ECO:0000256" key="3">
    <source>
        <dbReference type="PIRSR" id="PIRSR000149-1"/>
    </source>
</evidence>
<feature type="active site" description="Nucleophile" evidence="3">
    <location>
        <position position="156"/>
    </location>
</feature>
<evidence type="ECO:0000313" key="8">
    <source>
        <dbReference type="EMBL" id="MCP1675118.1"/>
    </source>
</evidence>
<dbReference type="SUPFAM" id="SSF55347">
    <property type="entry name" value="Glyceraldehyde-3-phosphate dehydrogenase-like, C-terminal domain"/>
    <property type="match status" value="1"/>
</dbReference>
<evidence type="ECO:0000256" key="4">
    <source>
        <dbReference type="PIRSR" id="PIRSR000149-3"/>
    </source>
</evidence>
<organism evidence="8 9">
    <name type="scientific">Natronocella acetinitrilica</name>
    <dbReference type="NCBI Taxonomy" id="414046"/>
    <lineage>
        <taxon>Bacteria</taxon>
        <taxon>Pseudomonadati</taxon>
        <taxon>Pseudomonadota</taxon>
        <taxon>Gammaproteobacteria</taxon>
        <taxon>Chromatiales</taxon>
        <taxon>Ectothiorhodospiraceae</taxon>
        <taxon>Natronocella</taxon>
    </lineage>
</organism>
<keyword evidence="4" id="KW-0547">Nucleotide-binding</keyword>
<feature type="binding site" evidence="4">
    <location>
        <position position="122"/>
    </location>
    <ligand>
        <name>NAD(+)</name>
        <dbReference type="ChEBI" id="CHEBI:57540"/>
    </ligand>
</feature>
<keyword evidence="2" id="KW-0560">Oxidoreductase</keyword>
<dbReference type="Proteomes" id="UP001205843">
    <property type="component" value="Unassembled WGS sequence"/>
</dbReference>
<evidence type="ECO:0000313" key="9">
    <source>
        <dbReference type="Proteomes" id="UP001205843"/>
    </source>
</evidence>
<evidence type="ECO:0000256" key="2">
    <source>
        <dbReference type="ARBA" id="ARBA00023002"/>
    </source>
</evidence>
<dbReference type="EMBL" id="JALJXV010000005">
    <property type="protein sequence ID" value="MCP1675118.1"/>
    <property type="molecule type" value="Genomic_DNA"/>
</dbReference>
<dbReference type="AlphaFoldDB" id="A0AAE3G649"/>
<gene>
    <name evidence="8" type="ORF">J2T57_002266</name>
</gene>
<dbReference type="GO" id="GO:0051287">
    <property type="term" value="F:NAD binding"/>
    <property type="evidence" value="ECO:0007669"/>
    <property type="project" value="InterPro"/>
</dbReference>
<sequence>MLRLAINGYGRIGRCLLRALHESPLRERMAVVAINEPADLESIVHLTRYDSTHGRFHLPVEEREGGLRIDGQPIAVSHGNTPEAVDWAALDVDLLLECSGRYADRSGIDRFLAAGVPRVLVSNPMRNAEQADATVVYGVNETALHCDARIVSNASCTTNCVVPLLHLLLDDPGIEAAVITAVHSAMNDQPLQDGYHRTDLRRTRSALQSIIPVSTGLGRGVERLLPALSGRIQAHHLRVPTLNVSAMELCLQLRRDATAEEINRRLQNAAAGPLAGVLSFTERPHASCDFNHDPHSCIVDGTQTRVTGRLLRLMAWFDNEWGFANRMLDVAECWSRNWVKETA</sequence>
<feature type="binding site" evidence="4">
    <location>
        <position position="319"/>
    </location>
    <ligand>
        <name>NAD(+)</name>
        <dbReference type="ChEBI" id="CHEBI:57540"/>
    </ligand>
</feature>
<dbReference type="SMART" id="SM00846">
    <property type="entry name" value="Gp_dh_N"/>
    <property type="match status" value="1"/>
</dbReference>
<dbReference type="Pfam" id="PF00044">
    <property type="entry name" value="Gp_dh_N"/>
    <property type="match status" value="1"/>
</dbReference>
<proteinExistence type="inferred from homology"/>
<dbReference type="PIRSF" id="PIRSF000149">
    <property type="entry name" value="GAP_DH"/>
    <property type="match status" value="1"/>
</dbReference>
<evidence type="ECO:0000259" key="7">
    <source>
        <dbReference type="SMART" id="SM00846"/>
    </source>
</evidence>
<dbReference type="InterPro" id="IPR020828">
    <property type="entry name" value="GlycerAld_3-P_DH_NAD(P)-bd"/>
</dbReference>
<dbReference type="InterPro" id="IPR020831">
    <property type="entry name" value="GlycerAld/Erythrose_P_DH"/>
</dbReference>
<keyword evidence="4" id="KW-0520">NAD</keyword>
<dbReference type="PRINTS" id="PR00078">
    <property type="entry name" value="G3PDHDRGNASE"/>
</dbReference>
<comment type="subunit">
    <text evidence="1">Homotetramer.</text>
</comment>